<evidence type="ECO:0000313" key="5">
    <source>
        <dbReference type="Proteomes" id="UP000019062"/>
    </source>
</evidence>
<reference evidence="4 5" key="1">
    <citation type="journal article" date="2014" name="BMC Genomics">
        <title>Genomic comparison of sporeforming bacilli isolated from milk.</title>
        <authorList>
            <person name="Moreno Switt A.I."/>
            <person name="Andrus A.D."/>
            <person name="Ranieri M.L."/>
            <person name="Orsi R.H."/>
            <person name="Ivy R."/>
            <person name="den Bakker H.C."/>
            <person name="Martin N.H."/>
            <person name="Wiedmann M."/>
            <person name="Boor K.J."/>
        </authorList>
    </citation>
    <scope>NUCLEOTIDE SEQUENCE [LARGE SCALE GENOMIC DNA]</scope>
    <source>
        <strain evidence="4 5">FSL R5-213</strain>
    </source>
</reference>
<dbReference type="EMBL" id="ASQA01000013">
    <property type="protein sequence ID" value="ETT86818.1"/>
    <property type="molecule type" value="Genomic_DNA"/>
</dbReference>
<dbReference type="InterPro" id="IPR023346">
    <property type="entry name" value="Lysozyme-like_dom_sf"/>
</dbReference>
<dbReference type="Gene3D" id="2.70.70.10">
    <property type="entry name" value="Glucose Permease (Domain IIA)"/>
    <property type="match status" value="1"/>
</dbReference>
<dbReference type="eggNOG" id="COG0739">
    <property type="taxonomic scope" value="Bacteria"/>
</dbReference>
<dbReference type="PANTHER" id="PTHR21666:SF289">
    <property type="entry name" value="L-ALA--D-GLU ENDOPEPTIDASE"/>
    <property type="match status" value="1"/>
</dbReference>
<sequence length="331" mass="38072">MSQRLRLMLFLSTFFFVISTNVSAAEEPTREQILEQRMEFYIKYSNDTLPWYYLAAVDQFERNIEQVRNDIPKREGILAIQFADDFWTGILNPKKDDTNLKSIGFFNGNGVDGNNDGIADRQNDDDVMYTLAEYLSVHGTDEKGFKHALKEYYKVDDTVNQIITNAKIYEKFKTLNLDKRAFPLSINHDYSYRSTWGASRGWGGRRMHEGTDLFASYGVPVKSATYGLVEVMGWNEFGGWRIGIRDNNNTYHYYAHLSSYEKGIKLGDIVEPGTVVGYVGSSGYGKKGTSGKFPPHLHYGMYKYNGRNEWAFDPFPSLRLWEQVEKGTKKI</sequence>
<dbReference type="InterPro" id="IPR050570">
    <property type="entry name" value="Cell_wall_metabolism_enzyme"/>
</dbReference>
<dbReference type="SUPFAM" id="SSF53955">
    <property type="entry name" value="Lysozyme-like"/>
    <property type="match status" value="1"/>
</dbReference>
<name>W4F1T1_9BACL</name>
<dbReference type="AlphaFoldDB" id="W4F1T1"/>
<feature type="chain" id="PRO_5004839713" evidence="2">
    <location>
        <begin position="25"/>
        <end position="331"/>
    </location>
</feature>
<organism evidence="4 5">
    <name type="scientific">Viridibacillus arenosi FSL R5-213</name>
    <dbReference type="NCBI Taxonomy" id="1227360"/>
    <lineage>
        <taxon>Bacteria</taxon>
        <taxon>Bacillati</taxon>
        <taxon>Bacillota</taxon>
        <taxon>Bacilli</taxon>
        <taxon>Bacillales</taxon>
        <taxon>Caryophanaceae</taxon>
        <taxon>Viridibacillus</taxon>
    </lineage>
</organism>
<dbReference type="PATRIC" id="fig|1227360.4.peg.1815"/>
<proteinExistence type="predicted"/>
<dbReference type="InterPro" id="IPR016047">
    <property type="entry name" value="M23ase_b-sheet_dom"/>
</dbReference>
<keyword evidence="1 2" id="KW-0732">Signal</keyword>
<comment type="caution">
    <text evidence="4">The sequence shown here is derived from an EMBL/GenBank/DDBJ whole genome shotgun (WGS) entry which is preliminary data.</text>
</comment>
<dbReference type="Pfam" id="PF01551">
    <property type="entry name" value="Peptidase_M23"/>
    <property type="match status" value="1"/>
</dbReference>
<evidence type="ECO:0000313" key="4">
    <source>
        <dbReference type="EMBL" id="ETT86818.1"/>
    </source>
</evidence>
<evidence type="ECO:0000259" key="3">
    <source>
        <dbReference type="Pfam" id="PF01551"/>
    </source>
</evidence>
<dbReference type="PANTHER" id="PTHR21666">
    <property type="entry name" value="PEPTIDASE-RELATED"/>
    <property type="match status" value="1"/>
</dbReference>
<gene>
    <name evidence="4" type="ORF">C176_08897</name>
</gene>
<feature type="domain" description="M23ase beta-sheet core" evidence="3">
    <location>
        <begin position="206"/>
        <end position="305"/>
    </location>
</feature>
<dbReference type="RefSeq" id="WP_412104681.1">
    <property type="nucleotide sequence ID" value="NZ_ASQA01000013.1"/>
</dbReference>
<evidence type="ECO:0000256" key="1">
    <source>
        <dbReference type="ARBA" id="ARBA00022729"/>
    </source>
</evidence>
<dbReference type="GO" id="GO:0004222">
    <property type="term" value="F:metalloendopeptidase activity"/>
    <property type="evidence" value="ECO:0007669"/>
    <property type="project" value="TreeGrafter"/>
</dbReference>
<dbReference type="InterPro" id="IPR011055">
    <property type="entry name" value="Dup_hybrid_motif"/>
</dbReference>
<keyword evidence="5" id="KW-1185">Reference proteome</keyword>
<feature type="signal peptide" evidence="2">
    <location>
        <begin position="1"/>
        <end position="24"/>
    </location>
</feature>
<accession>W4F1T1</accession>
<dbReference type="Proteomes" id="UP000019062">
    <property type="component" value="Unassembled WGS sequence"/>
</dbReference>
<protein>
    <submittedName>
        <fullName evidence="4">L-Ala--D-Glu endopeptidase</fullName>
    </submittedName>
</protein>
<evidence type="ECO:0000256" key="2">
    <source>
        <dbReference type="SAM" id="SignalP"/>
    </source>
</evidence>
<dbReference type="CDD" id="cd12797">
    <property type="entry name" value="M23_peptidase"/>
    <property type="match status" value="1"/>
</dbReference>
<dbReference type="SUPFAM" id="SSF51261">
    <property type="entry name" value="Duplicated hybrid motif"/>
    <property type="match status" value="1"/>
</dbReference>